<name>A0ABN1PX63_9ACTN</name>
<keyword evidence="3" id="KW-1185">Reference proteome</keyword>
<feature type="compositionally biased region" description="Acidic residues" evidence="1">
    <location>
        <begin position="106"/>
        <end position="115"/>
    </location>
</feature>
<proteinExistence type="predicted"/>
<sequence>MKVVLLSTRRLPPSYFDTVRADLGSPENLDLDVVAWIPPSGPVDGLVKSFTLVGPGRMPVAVVPPVEPVEAPVEADEVPAGVSESAKAPAPEAVTDEAAAESPTTEADEVAEGDESGGATGGTAASSTSSPAEVAAGDEAAQAEAINTAKPAPVAPKPVAKPRPTGAKRVVKAAQWRARKLRRAGGKMLPSAIKKAGPVKKLTQNRKADNLAKTYWSRVNTRADVMKTIGQADVIIALDGGSVWAGWQIGQVRTETPVVLGLPAARRELDRLVGAGQE</sequence>
<dbReference type="Proteomes" id="UP001500542">
    <property type="component" value="Unassembled WGS sequence"/>
</dbReference>
<reference evidence="2 3" key="1">
    <citation type="journal article" date="2019" name="Int. J. Syst. Evol. Microbiol.">
        <title>The Global Catalogue of Microorganisms (GCM) 10K type strain sequencing project: providing services to taxonomists for standard genome sequencing and annotation.</title>
        <authorList>
            <consortium name="The Broad Institute Genomics Platform"/>
            <consortium name="The Broad Institute Genome Sequencing Center for Infectious Disease"/>
            <person name="Wu L."/>
            <person name="Ma J."/>
        </authorList>
    </citation>
    <scope>NUCLEOTIDE SEQUENCE [LARGE SCALE GENOMIC DNA]</scope>
    <source>
        <strain evidence="2 3">JCM 10977</strain>
    </source>
</reference>
<comment type="caution">
    <text evidence="2">The sequence shown here is derived from an EMBL/GenBank/DDBJ whole genome shotgun (WGS) entry which is preliminary data.</text>
</comment>
<protein>
    <submittedName>
        <fullName evidence="2">Uncharacterized protein</fullName>
    </submittedName>
</protein>
<dbReference type="RefSeq" id="WP_343967373.1">
    <property type="nucleotide sequence ID" value="NZ_BAAAHK010000004.1"/>
</dbReference>
<evidence type="ECO:0000313" key="2">
    <source>
        <dbReference type="EMBL" id="GAA0934582.1"/>
    </source>
</evidence>
<feature type="compositionally biased region" description="Low complexity" evidence="1">
    <location>
        <begin position="122"/>
        <end position="152"/>
    </location>
</feature>
<evidence type="ECO:0000256" key="1">
    <source>
        <dbReference type="SAM" id="MobiDB-lite"/>
    </source>
</evidence>
<feature type="region of interest" description="Disordered" evidence="1">
    <location>
        <begin position="73"/>
        <end position="169"/>
    </location>
</feature>
<dbReference type="EMBL" id="BAAAHK010000004">
    <property type="protein sequence ID" value="GAA0934582.1"/>
    <property type="molecule type" value="Genomic_DNA"/>
</dbReference>
<evidence type="ECO:0000313" key="3">
    <source>
        <dbReference type="Proteomes" id="UP001500542"/>
    </source>
</evidence>
<accession>A0ABN1PX63</accession>
<organism evidence="2 3">
    <name type="scientific">Kribbella koreensis</name>
    <dbReference type="NCBI Taxonomy" id="57909"/>
    <lineage>
        <taxon>Bacteria</taxon>
        <taxon>Bacillati</taxon>
        <taxon>Actinomycetota</taxon>
        <taxon>Actinomycetes</taxon>
        <taxon>Propionibacteriales</taxon>
        <taxon>Kribbellaceae</taxon>
        <taxon>Kribbella</taxon>
    </lineage>
</organism>
<gene>
    <name evidence="2" type="ORF">GCM10009554_20680</name>
</gene>